<proteinExistence type="predicted"/>
<dbReference type="Proteomes" id="UP001056429">
    <property type="component" value="Unassembled WGS sequence"/>
</dbReference>
<dbReference type="RefSeq" id="WP_250859364.1">
    <property type="nucleotide sequence ID" value="NZ_JAGSOJ010000002.1"/>
</dbReference>
<accession>A0A9J6P2N1</accession>
<evidence type="ECO:0008006" key="3">
    <source>
        <dbReference type="Google" id="ProtNLM"/>
    </source>
</evidence>
<keyword evidence="2" id="KW-1185">Reference proteome</keyword>
<comment type="caution">
    <text evidence="1">The sequence shown here is derived from an EMBL/GenBank/DDBJ whole genome shotgun (WGS) entry which is preliminary data.</text>
</comment>
<reference evidence="1" key="2">
    <citation type="submission" date="2021-04" db="EMBL/GenBank/DDBJ databases">
        <authorList>
            <person name="Dong X."/>
        </authorList>
    </citation>
    <scope>NUCLEOTIDE SEQUENCE</scope>
    <source>
        <strain evidence="1">ZWT</strain>
    </source>
</reference>
<dbReference type="EMBL" id="JAGSOJ010000002">
    <property type="protein sequence ID" value="MCM1990329.1"/>
    <property type="molecule type" value="Genomic_DNA"/>
</dbReference>
<reference evidence="1" key="1">
    <citation type="journal article" date="2021" name="mSystems">
        <title>Bacteria and Archaea Synergistically Convert Glycine Betaine to Biogenic Methane in the Formosa Cold Seep of the South China Sea.</title>
        <authorList>
            <person name="Li L."/>
            <person name="Zhang W."/>
            <person name="Zhang S."/>
            <person name="Song L."/>
            <person name="Sun Q."/>
            <person name="Zhang H."/>
            <person name="Xiang H."/>
            <person name="Dong X."/>
        </authorList>
    </citation>
    <scope>NUCLEOTIDE SEQUENCE</scope>
    <source>
        <strain evidence="1">ZWT</strain>
    </source>
</reference>
<protein>
    <recommendedName>
        <fullName evidence="3">Tetratricopeptide repeat protein</fullName>
    </recommendedName>
</protein>
<evidence type="ECO:0000313" key="2">
    <source>
        <dbReference type="Proteomes" id="UP001056429"/>
    </source>
</evidence>
<name>A0A9J6P2N1_9CLOT</name>
<organism evidence="1 2">
    <name type="scientific">Oceanirhabdus seepicola</name>
    <dbReference type="NCBI Taxonomy" id="2828781"/>
    <lineage>
        <taxon>Bacteria</taxon>
        <taxon>Bacillati</taxon>
        <taxon>Bacillota</taxon>
        <taxon>Clostridia</taxon>
        <taxon>Eubacteriales</taxon>
        <taxon>Clostridiaceae</taxon>
        <taxon>Oceanirhabdus</taxon>
    </lineage>
</organism>
<dbReference type="AlphaFoldDB" id="A0A9J6P2N1"/>
<evidence type="ECO:0000313" key="1">
    <source>
        <dbReference type="EMBL" id="MCM1990329.1"/>
    </source>
</evidence>
<gene>
    <name evidence="1" type="ORF">KDK92_11335</name>
</gene>
<sequence>MMRIDAMLGNYSFIEDYMKKFEITKSVDDFNYLLVALGERHQYEEIRRWGDDYIETFSIEEQGMIYPNLMEAALVIEDIEYAKICFNKIVENNEDKYQIFNAWWLLWKLYKKLGNTKETEICRLELLRQLPSQGLNAFSFENIKNHLNGIGEKPITIL</sequence>